<feature type="region of interest" description="Disordered" evidence="1">
    <location>
        <begin position="87"/>
        <end position="121"/>
    </location>
</feature>
<reference evidence="2" key="1">
    <citation type="journal article" date="2019" name="Sci. Rep.">
        <title>Draft genome of Tanacetum cinerariifolium, the natural source of mosquito coil.</title>
        <authorList>
            <person name="Yamashiro T."/>
            <person name="Shiraishi A."/>
            <person name="Satake H."/>
            <person name="Nakayama K."/>
        </authorList>
    </citation>
    <scope>NUCLEOTIDE SEQUENCE</scope>
</reference>
<evidence type="ECO:0000256" key="1">
    <source>
        <dbReference type="SAM" id="MobiDB-lite"/>
    </source>
</evidence>
<name>A0A699JXT0_TANCI</name>
<sequence length="121" mass="13263">MGQLAKALNERPYGVLSSNTIPNPQEDMKIITTRSGITLAGHSVPPPNPLFSSKDVERDLEPTIDQVHILSSKSTIQVPSSVVQSSLASNSNEILERNPHQPPIPYPSRLNKDKIQDKSDI</sequence>
<dbReference type="AlphaFoldDB" id="A0A699JXT0"/>
<organism evidence="2">
    <name type="scientific">Tanacetum cinerariifolium</name>
    <name type="common">Dalmatian daisy</name>
    <name type="synonym">Chrysanthemum cinerariifolium</name>
    <dbReference type="NCBI Taxonomy" id="118510"/>
    <lineage>
        <taxon>Eukaryota</taxon>
        <taxon>Viridiplantae</taxon>
        <taxon>Streptophyta</taxon>
        <taxon>Embryophyta</taxon>
        <taxon>Tracheophyta</taxon>
        <taxon>Spermatophyta</taxon>
        <taxon>Magnoliopsida</taxon>
        <taxon>eudicotyledons</taxon>
        <taxon>Gunneridae</taxon>
        <taxon>Pentapetalae</taxon>
        <taxon>asterids</taxon>
        <taxon>campanulids</taxon>
        <taxon>Asterales</taxon>
        <taxon>Asteraceae</taxon>
        <taxon>Asteroideae</taxon>
        <taxon>Anthemideae</taxon>
        <taxon>Anthemidinae</taxon>
        <taxon>Tanacetum</taxon>
    </lineage>
</organism>
<evidence type="ECO:0008006" key="3">
    <source>
        <dbReference type="Google" id="ProtNLM"/>
    </source>
</evidence>
<accession>A0A699JXT0</accession>
<proteinExistence type="predicted"/>
<dbReference type="EMBL" id="BKCJ010460116">
    <property type="protein sequence ID" value="GFA63999.1"/>
    <property type="molecule type" value="Genomic_DNA"/>
</dbReference>
<evidence type="ECO:0000313" key="2">
    <source>
        <dbReference type="EMBL" id="GFA63999.1"/>
    </source>
</evidence>
<gene>
    <name evidence="2" type="ORF">Tci_635971</name>
</gene>
<comment type="caution">
    <text evidence="2">The sequence shown here is derived from an EMBL/GenBank/DDBJ whole genome shotgun (WGS) entry which is preliminary data.</text>
</comment>
<protein>
    <recommendedName>
        <fullName evidence="3">Reverse transcriptase domain-containing protein</fullName>
    </recommendedName>
</protein>
<feature type="compositionally biased region" description="Basic and acidic residues" evidence="1">
    <location>
        <begin position="110"/>
        <end position="121"/>
    </location>
</feature>